<dbReference type="PANTHER" id="PTHR30203:SF20">
    <property type="entry name" value="MULTIDRUG RESISTANCE OUTER MEMBRANE PROTEIN MDTP-RELATED"/>
    <property type="match status" value="1"/>
</dbReference>
<keyword evidence="3 9" id="KW-1134">Transmembrane beta strand</keyword>
<proteinExistence type="inferred from homology"/>
<dbReference type="GO" id="GO:0015562">
    <property type="term" value="F:efflux transmembrane transporter activity"/>
    <property type="evidence" value="ECO:0007669"/>
    <property type="project" value="InterPro"/>
</dbReference>
<gene>
    <name evidence="11" type="ORF">CRM82_19565</name>
</gene>
<sequence length="507" mass="53908">MRTCKACAPGAARPVRTAWLALGLPVLLTACAHLPDWQGKAVLQQPVPQTLQAAAGAPQVAWPQDRWWLRYGDSQLDSLIAEALEHAPDMAAAAARVRQAQALLGVSEAATAPQLSANASASGDKFSYHYLTPSSMVPRGLNDVGRATLDLGWSLDLWGRHRAAVAAASGELQARQADAAQARLVLASSVAAAYADLVRLTVTEQTLAQSLQVRTTTARLFAERFAHGLENQGGVHSANARQAAARAEWLQAQEQLALQRHRIAALMGAAPDRGAAITIPASTLQQPWQQQWALPDQLPASLLGRRPDVVAARLQAQSLESRVAAKQAEFYPDVNLSAFIGVQSLGLDMLTKGGSSVASVGPAISLPLFNGGRLRSELGAARAQYDEAVALYRNTLNHALQEVADNAVSQRALQQQLQAMEQAVHAATEAHRVARNRYEGGLATHLDVLSAEDQLLASVRQLVDVQARALSLDIALHRALGGGWQEAPSPQTAQSSAARVTPRIPPA</sequence>
<evidence type="ECO:0000256" key="7">
    <source>
        <dbReference type="ARBA" id="ARBA00023139"/>
    </source>
</evidence>
<dbReference type="RefSeq" id="WP_066536903.1">
    <property type="nucleotide sequence ID" value="NZ_PDEA01000001.1"/>
</dbReference>
<dbReference type="STRING" id="1219032.GCA_001515545_02028"/>
<accession>A0A2A7UZ12</accession>
<evidence type="ECO:0000256" key="2">
    <source>
        <dbReference type="ARBA" id="ARBA00007613"/>
    </source>
</evidence>
<evidence type="ECO:0000313" key="12">
    <source>
        <dbReference type="Proteomes" id="UP000220246"/>
    </source>
</evidence>
<dbReference type="Proteomes" id="UP000220246">
    <property type="component" value="Unassembled WGS sequence"/>
</dbReference>
<dbReference type="Pfam" id="PF02321">
    <property type="entry name" value="OEP"/>
    <property type="match status" value="2"/>
</dbReference>
<keyword evidence="12" id="KW-1185">Reference proteome</keyword>
<evidence type="ECO:0000256" key="10">
    <source>
        <dbReference type="SAM" id="MobiDB-lite"/>
    </source>
</evidence>
<dbReference type="EMBL" id="PDEA01000001">
    <property type="protein sequence ID" value="PEH90497.1"/>
    <property type="molecule type" value="Genomic_DNA"/>
</dbReference>
<comment type="caution">
    <text evidence="11">The sequence shown here is derived from an EMBL/GenBank/DDBJ whole genome shotgun (WGS) entry which is preliminary data.</text>
</comment>
<dbReference type="OrthoDB" id="9770517at2"/>
<dbReference type="GO" id="GO:0005886">
    <property type="term" value="C:plasma membrane"/>
    <property type="evidence" value="ECO:0007669"/>
    <property type="project" value="UniProtKB-SubCell"/>
</dbReference>
<reference evidence="12" key="1">
    <citation type="submission" date="2017-09" db="EMBL/GenBank/DDBJ databases">
        <title>FDA dAtabase for Regulatory Grade micrObial Sequences (FDA-ARGOS): Supporting development and validation of Infectious Disease Dx tests.</title>
        <authorList>
            <person name="Minogue T."/>
            <person name="Wolcott M."/>
            <person name="Wasieloski L."/>
            <person name="Aguilar W."/>
            <person name="Moore D."/>
            <person name="Tallon L."/>
            <person name="Sadzewicz L."/>
            <person name="Ott S."/>
            <person name="Zhao X."/>
            <person name="Nagaraj S."/>
            <person name="Vavikolanu K."/>
            <person name="Aluvathingal J."/>
            <person name="Nadendla S."/>
            <person name="Sichtig H."/>
        </authorList>
    </citation>
    <scope>NUCLEOTIDE SEQUENCE [LARGE SCALE GENOMIC DNA]</scope>
    <source>
        <strain evidence="12">FDAARGOS_394</strain>
    </source>
</reference>
<keyword evidence="6 9" id="KW-0472">Membrane</keyword>
<dbReference type="Gene3D" id="1.20.1600.10">
    <property type="entry name" value="Outer membrane efflux proteins (OEP)"/>
    <property type="match status" value="1"/>
</dbReference>
<evidence type="ECO:0000256" key="6">
    <source>
        <dbReference type="ARBA" id="ARBA00023136"/>
    </source>
</evidence>
<evidence type="ECO:0000313" key="11">
    <source>
        <dbReference type="EMBL" id="PEH90497.1"/>
    </source>
</evidence>
<comment type="subcellular location">
    <subcellularLocation>
        <location evidence="9">Cell membrane</location>
        <topology evidence="9">Lipid-anchor</topology>
    </subcellularLocation>
    <subcellularLocation>
        <location evidence="1">Membrane</location>
    </subcellularLocation>
</comment>
<keyword evidence="8 9" id="KW-0449">Lipoprotein</keyword>
<keyword evidence="5 9" id="KW-0732">Signal</keyword>
<dbReference type="PANTHER" id="PTHR30203">
    <property type="entry name" value="OUTER MEMBRANE CATION EFFLUX PROTEIN"/>
    <property type="match status" value="1"/>
</dbReference>
<dbReference type="Gene3D" id="2.20.200.10">
    <property type="entry name" value="Outer membrane efflux proteins (OEP)"/>
    <property type="match status" value="1"/>
</dbReference>
<feature type="compositionally biased region" description="Low complexity" evidence="10">
    <location>
        <begin position="487"/>
        <end position="498"/>
    </location>
</feature>
<dbReference type="InterPro" id="IPR003423">
    <property type="entry name" value="OMP_efflux"/>
</dbReference>
<dbReference type="NCBIfam" id="TIGR01845">
    <property type="entry name" value="outer_NodT"/>
    <property type="match status" value="1"/>
</dbReference>
<comment type="similarity">
    <text evidence="2 9">Belongs to the outer membrane factor (OMF) (TC 1.B.17) family.</text>
</comment>
<dbReference type="SUPFAM" id="SSF56954">
    <property type="entry name" value="Outer membrane efflux proteins (OEP)"/>
    <property type="match status" value="1"/>
</dbReference>
<evidence type="ECO:0000256" key="5">
    <source>
        <dbReference type="ARBA" id="ARBA00022729"/>
    </source>
</evidence>
<evidence type="ECO:0000256" key="8">
    <source>
        <dbReference type="ARBA" id="ARBA00023288"/>
    </source>
</evidence>
<evidence type="ECO:0000256" key="9">
    <source>
        <dbReference type="RuleBase" id="RU362097"/>
    </source>
</evidence>
<evidence type="ECO:0000256" key="1">
    <source>
        <dbReference type="ARBA" id="ARBA00004370"/>
    </source>
</evidence>
<dbReference type="AlphaFoldDB" id="A0A2A7UZ12"/>
<feature type="region of interest" description="Disordered" evidence="10">
    <location>
        <begin position="484"/>
        <end position="507"/>
    </location>
</feature>
<dbReference type="InterPro" id="IPR010131">
    <property type="entry name" value="MdtP/NodT-like"/>
</dbReference>
<organism evidence="11 12">
    <name type="scientific">Comamonas terrigena</name>
    <dbReference type="NCBI Taxonomy" id="32013"/>
    <lineage>
        <taxon>Bacteria</taxon>
        <taxon>Pseudomonadati</taxon>
        <taxon>Pseudomonadota</taxon>
        <taxon>Betaproteobacteria</taxon>
        <taxon>Burkholderiales</taxon>
        <taxon>Comamonadaceae</taxon>
        <taxon>Comamonas</taxon>
    </lineage>
</organism>
<name>A0A2A7UZ12_COMTR</name>
<keyword evidence="4 9" id="KW-0812">Transmembrane</keyword>
<feature type="chain" id="PRO_5011834058" evidence="9">
    <location>
        <begin position="33"/>
        <end position="507"/>
    </location>
</feature>
<protein>
    <submittedName>
        <fullName evidence="11">Multidrug transporter</fullName>
    </submittedName>
</protein>
<evidence type="ECO:0000256" key="4">
    <source>
        <dbReference type="ARBA" id="ARBA00022692"/>
    </source>
</evidence>
<feature type="signal peptide" evidence="9">
    <location>
        <begin position="1"/>
        <end position="32"/>
    </location>
</feature>
<keyword evidence="7 9" id="KW-0564">Palmitate</keyword>
<evidence type="ECO:0000256" key="3">
    <source>
        <dbReference type="ARBA" id="ARBA00022452"/>
    </source>
</evidence>
<dbReference type="GeneID" id="80802832"/>
<dbReference type="PROSITE" id="PS51257">
    <property type="entry name" value="PROKAR_LIPOPROTEIN"/>
    <property type="match status" value="1"/>
</dbReference>